<keyword evidence="2 4" id="KW-0472">Membrane</keyword>
<accession>A0A0A2MFS6</accession>
<keyword evidence="3" id="KW-0998">Cell outer membrane</keyword>
<feature type="signal peptide" evidence="5">
    <location>
        <begin position="1"/>
        <end position="18"/>
    </location>
</feature>
<dbReference type="SUPFAM" id="SSF82171">
    <property type="entry name" value="DPP6 N-terminal domain-like"/>
    <property type="match status" value="1"/>
</dbReference>
<dbReference type="SUPFAM" id="SSF103088">
    <property type="entry name" value="OmpA-like"/>
    <property type="match status" value="1"/>
</dbReference>
<dbReference type="Proteomes" id="UP000030152">
    <property type="component" value="Unassembled WGS sequence"/>
</dbReference>
<dbReference type="eggNOG" id="COG2885">
    <property type="taxonomic scope" value="Bacteria"/>
</dbReference>
<dbReference type="CDD" id="cd07185">
    <property type="entry name" value="OmpA_C-like"/>
    <property type="match status" value="1"/>
</dbReference>
<dbReference type="PANTHER" id="PTHR30329">
    <property type="entry name" value="STATOR ELEMENT OF FLAGELLAR MOTOR COMPLEX"/>
    <property type="match status" value="1"/>
</dbReference>
<dbReference type="InterPro" id="IPR006664">
    <property type="entry name" value="OMP_bac"/>
</dbReference>
<keyword evidence="5" id="KW-0732">Signal</keyword>
<dbReference type="PROSITE" id="PS51123">
    <property type="entry name" value="OMPA_2"/>
    <property type="match status" value="1"/>
</dbReference>
<dbReference type="Gene3D" id="2.120.10.30">
    <property type="entry name" value="TolB, C-terminal domain"/>
    <property type="match status" value="1"/>
</dbReference>
<dbReference type="GO" id="GO:0009279">
    <property type="term" value="C:cell outer membrane"/>
    <property type="evidence" value="ECO:0007669"/>
    <property type="project" value="UniProtKB-SubCell"/>
</dbReference>
<dbReference type="InterPro" id="IPR050330">
    <property type="entry name" value="Bact_OuterMem_StrucFunc"/>
</dbReference>
<dbReference type="InterPro" id="IPR011042">
    <property type="entry name" value="6-blade_b-propeller_TolB-like"/>
</dbReference>
<evidence type="ECO:0000256" key="4">
    <source>
        <dbReference type="PROSITE-ProRule" id="PRU00473"/>
    </source>
</evidence>
<dbReference type="Pfam" id="PF07676">
    <property type="entry name" value="PD40"/>
    <property type="match status" value="2"/>
</dbReference>
<dbReference type="SUPFAM" id="SSF81901">
    <property type="entry name" value="HCP-like"/>
    <property type="match status" value="1"/>
</dbReference>
<dbReference type="EMBL" id="JRLX01000006">
    <property type="protein sequence ID" value="KGO87135.1"/>
    <property type="molecule type" value="Genomic_DNA"/>
</dbReference>
<protein>
    <submittedName>
        <fullName evidence="7">Cell envelope biogenesis protein OmpA</fullName>
    </submittedName>
</protein>
<dbReference type="InterPro" id="IPR006665">
    <property type="entry name" value="OmpA-like"/>
</dbReference>
<dbReference type="InterPro" id="IPR011990">
    <property type="entry name" value="TPR-like_helical_dom_sf"/>
</dbReference>
<gene>
    <name evidence="7" type="ORF">Q765_07990</name>
</gene>
<evidence type="ECO:0000256" key="5">
    <source>
        <dbReference type="SAM" id="SignalP"/>
    </source>
</evidence>
<comment type="caution">
    <text evidence="7">The sequence shown here is derived from an EMBL/GenBank/DDBJ whole genome shotgun (WGS) entry which is preliminary data.</text>
</comment>
<evidence type="ECO:0000259" key="6">
    <source>
        <dbReference type="PROSITE" id="PS51123"/>
    </source>
</evidence>
<feature type="domain" description="OmpA-like" evidence="6">
    <location>
        <begin position="504"/>
        <end position="620"/>
    </location>
</feature>
<evidence type="ECO:0000313" key="8">
    <source>
        <dbReference type="Proteomes" id="UP000030152"/>
    </source>
</evidence>
<sequence length="620" mass="68955">MKNLYIALGFFVATHAWAQSPATETADKLFARFEYVDAAKEYLKVAKKGKDPYVYRQLADSYYNVYNSKDAIIWYAKAVETKQDAEIYYKYAQMLKAEGKFEEANTQMAKFASIAPKDQRAIAFKQDPNYLPKLRSQTKLFDEQILDINDKKYGDFGAVVLNDNSFYFASSRNTSRKTYGRDEQPFMDIYTATYSDNGTISEPKPLSELNTKYHDGPLAITGDGNIMYFASESFREGDSEKAKGQKNSLIYLYKATKENGKWGNVVALPFNNVKWSTGNPSVSKDGKTLYFASNRKGSIGAGTDIWKVDVKGGNSYGEPVNLGKKINTEGNENYPFIADDNKLYFASDGRKGFGALDIFYIDLAHDGEAINVGLPVNSPKDDFAFTFNADKNIGFFASNKAGKDNMYKAIPICGVEAIVTVIDASTKKVLANAKVAILDDKNNVIETKITNTAGQLNYSVDCDKAFILQASATGYENSSVTLPKTKGGTIDITANLNPLANIIVDGKIALKNIYFDFDKSNITQEAAFELDKLVQTMTLYPNMVISIKTHSDNRGSDEYNLQLSDERAKSTVQYVISKGIAPDRISGKGYGETELLIKCDNCTDEQHAQNRRVDFIIVKK</sequence>
<dbReference type="Pfam" id="PF00691">
    <property type="entry name" value="OmpA"/>
    <property type="match status" value="1"/>
</dbReference>
<evidence type="ECO:0000256" key="3">
    <source>
        <dbReference type="ARBA" id="ARBA00023237"/>
    </source>
</evidence>
<dbReference type="InterPro" id="IPR036737">
    <property type="entry name" value="OmpA-like_sf"/>
</dbReference>
<feature type="chain" id="PRO_5002003287" evidence="5">
    <location>
        <begin position="19"/>
        <end position="620"/>
    </location>
</feature>
<dbReference type="PRINTS" id="PR01021">
    <property type="entry name" value="OMPADOMAIN"/>
</dbReference>
<dbReference type="RefSeq" id="WP_020213075.1">
    <property type="nucleotide sequence ID" value="NZ_JRLX01000006.1"/>
</dbReference>
<dbReference type="InterPro" id="IPR011659">
    <property type="entry name" value="WD40"/>
</dbReference>
<evidence type="ECO:0000313" key="7">
    <source>
        <dbReference type="EMBL" id="KGO87135.1"/>
    </source>
</evidence>
<dbReference type="Gene3D" id="3.30.1330.60">
    <property type="entry name" value="OmpA-like domain"/>
    <property type="match status" value="1"/>
</dbReference>
<dbReference type="OrthoDB" id="9809364at2"/>
<keyword evidence="8" id="KW-1185">Reference proteome</keyword>
<dbReference type="Gene3D" id="1.25.40.10">
    <property type="entry name" value="Tetratricopeptide repeat domain"/>
    <property type="match status" value="1"/>
</dbReference>
<organism evidence="7 8">
    <name type="scientific">Flavobacterium rivuli WB 3.3-2 = DSM 21788</name>
    <dbReference type="NCBI Taxonomy" id="1121895"/>
    <lineage>
        <taxon>Bacteria</taxon>
        <taxon>Pseudomonadati</taxon>
        <taxon>Bacteroidota</taxon>
        <taxon>Flavobacteriia</taxon>
        <taxon>Flavobacteriales</taxon>
        <taxon>Flavobacteriaceae</taxon>
        <taxon>Flavobacterium</taxon>
    </lineage>
</organism>
<comment type="subcellular location">
    <subcellularLocation>
        <location evidence="1">Cell outer membrane</location>
    </subcellularLocation>
</comment>
<evidence type="ECO:0000256" key="2">
    <source>
        <dbReference type="ARBA" id="ARBA00023136"/>
    </source>
</evidence>
<evidence type="ECO:0000256" key="1">
    <source>
        <dbReference type="ARBA" id="ARBA00004442"/>
    </source>
</evidence>
<name>A0A0A2MFS6_9FLAO</name>
<dbReference type="STRING" id="1121895.GCA_000378485_01916"/>
<dbReference type="AlphaFoldDB" id="A0A0A2MFS6"/>
<proteinExistence type="predicted"/>
<dbReference type="PANTHER" id="PTHR30329:SF21">
    <property type="entry name" value="LIPOPROTEIN YIAD-RELATED"/>
    <property type="match status" value="1"/>
</dbReference>
<reference evidence="7 8" key="1">
    <citation type="submission" date="2013-09" db="EMBL/GenBank/DDBJ databases">
        <authorList>
            <person name="Zeng Z."/>
            <person name="Chen C."/>
        </authorList>
    </citation>
    <scope>NUCLEOTIDE SEQUENCE [LARGE SCALE GENOMIC DNA]</scope>
    <source>
        <strain evidence="7 8">WB 3.3-2</strain>
    </source>
</reference>